<protein>
    <submittedName>
        <fullName evidence="8">Calcium-binding acidic-repeat protein (ARP)</fullName>
    </submittedName>
</protein>
<dbReference type="Gene3D" id="4.10.1080.10">
    <property type="entry name" value="TSP type-3 repeat"/>
    <property type="match status" value="1"/>
</dbReference>
<reference evidence="8 9" key="1">
    <citation type="submission" date="2014-04" db="EMBL/GenBank/DDBJ databases">
        <title>Genome assembly of Hyalangium minutum DSM 14724.</title>
        <authorList>
            <person name="Sharma G."/>
            <person name="Subramanian S."/>
        </authorList>
    </citation>
    <scope>NUCLEOTIDE SEQUENCE [LARGE SCALE GENOMIC DNA]</scope>
    <source>
        <strain evidence="8 9">DSM 14724</strain>
    </source>
</reference>
<dbReference type="Gene3D" id="2.60.40.10">
    <property type="entry name" value="Immunoglobulins"/>
    <property type="match status" value="1"/>
</dbReference>
<keyword evidence="6" id="KW-0732">Signal</keyword>
<dbReference type="GO" id="GO:0005509">
    <property type="term" value="F:calcium ion binding"/>
    <property type="evidence" value="ECO:0007669"/>
    <property type="project" value="InterPro"/>
</dbReference>
<evidence type="ECO:0000256" key="5">
    <source>
        <dbReference type="SAM" id="MobiDB-lite"/>
    </source>
</evidence>
<feature type="chain" id="PRO_5001799483" evidence="6">
    <location>
        <begin position="23"/>
        <end position="1219"/>
    </location>
</feature>
<comment type="caution">
    <text evidence="8">The sequence shown here is derived from an EMBL/GenBank/DDBJ whole genome shotgun (WGS) entry which is preliminary data.</text>
</comment>
<dbReference type="Pfam" id="PF00691">
    <property type="entry name" value="OmpA"/>
    <property type="match status" value="1"/>
</dbReference>
<dbReference type="OrthoDB" id="5484889at2"/>
<organism evidence="8 9">
    <name type="scientific">Hyalangium minutum</name>
    <dbReference type="NCBI Taxonomy" id="394096"/>
    <lineage>
        <taxon>Bacteria</taxon>
        <taxon>Pseudomonadati</taxon>
        <taxon>Myxococcota</taxon>
        <taxon>Myxococcia</taxon>
        <taxon>Myxococcales</taxon>
        <taxon>Cystobacterineae</taxon>
        <taxon>Archangiaceae</taxon>
        <taxon>Hyalangium</taxon>
    </lineage>
</organism>
<evidence type="ECO:0000256" key="2">
    <source>
        <dbReference type="ARBA" id="ARBA00023136"/>
    </source>
</evidence>
<dbReference type="Gene3D" id="3.30.1330.60">
    <property type="entry name" value="OmpA-like domain"/>
    <property type="match status" value="1"/>
</dbReference>
<evidence type="ECO:0000256" key="6">
    <source>
        <dbReference type="SAM" id="SignalP"/>
    </source>
</evidence>
<accession>A0A085W973</accession>
<keyword evidence="2 4" id="KW-0472">Membrane</keyword>
<dbReference type="SUPFAM" id="SSF103088">
    <property type="entry name" value="OmpA-like"/>
    <property type="match status" value="1"/>
</dbReference>
<name>A0A085W973_9BACT</name>
<dbReference type="AlphaFoldDB" id="A0A085W973"/>
<evidence type="ECO:0000259" key="7">
    <source>
        <dbReference type="PROSITE" id="PS51123"/>
    </source>
</evidence>
<feature type="compositionally biased region" description="Acidic residues" evidence="5">
    <location>
        <begin position="1079"/>
        <end position="1089"/>
    </location>
</feature>
<dbReference type="InterPro" id="IPR006664">
    <property type="entry name" value="OMP_bac"/>
</dbReference>
<dbReference type="InterPro" id="IPR001434">
    <property type="entry name" value="OmcB-like_DUF11"/>
</dbReference>
<dbReference type="PANTHER" id="PTHR30329:SF21">
    <property type="entry name" value="LIPOPROTEIN YIAD-RELATED"/>
    <property type="match status" value="1"/>
</dbReference>
<dbReference type="InterPro" id="IPR036737">
    <property type="entry name" value="OmpA-like_sf"/>
</dbReference>
<dbReference type="PATRIC" id="fig|394096.3.peg.6366"/>
<dbReference type="PANTHER" id="PTHR30329">
    <property type="entry name" value="STATOR ELEMENT OF FLAGELLAR MOTOR COMPLEX"/>
    <property type="match status" value="1"/>
</dbReference>
<dbReference type="InterPro" id="IPR050330">
    <property type="entry name" value="Bact_OuterMem_StrucFunc"/>
</dbReference>
<dbReference type="InterPro" id="IPR006665">
    <property type="entry name" value="OmpA-like"/>
</dbReference>
<evidence type="ECO:0000313" key="8">
    <source>
        <dbReference type="EMBL" id="KFE64236.1"/>
    </source>
</evidence>
<dbReference type="CDD" id="cd07185">
    <property type="entry name" value="OmpA_C-like"/>
    <property type="match status" value="1"/>
</dbReference>
<dbReference type="Proteomes" id="UP000028725">
    <property type="component" value="Unassembled WGS sequence"/>
</dbReference>
<proteinExistence type="predicted"/>
<feature type="compositionally biased region" description="Gly residues" evidence="5">
    <location>
        <begin position="260"/>
        <end position="279"/>
    </location>
</feature>
<dbReference type="InterPro" id="IPR028974">
    <property type="entry name" value="TSP_type-3_rpt"/>
</dbReference>
<keyword evidence="9" id="KW-1185">Reference proteome</keyword>
<comment type="subcellular location">
    <subcellularLocation>
        <location evidence="1">Cell outer membrane</location>
    </subcellularLocation>
</comment>
<evidence type="ECO:0000256" key="1">
    <source>
        <dbReference type="ARBA" id="ARBA00004442"/>
    </source>
</evidence>
<sequence length="1219" mass="123930">MQMSRFSLRALLAAGVLVTACGQTSPATFDAAHQEFALPGSDGDLTLTDGITVVNQYAVLAADASAGATRVQVTDISQLTSPTSGPLDSGDLVFIMQMQGASIDTSEGPAYGAIAHLNGAGLHEFAVVQRVEGNTIHLGCAGLRHGYTPSGRTQVVRVPQYNNVTIENGAFLVARPWDGQSGGVVVVDVSGTTTLNGSINVSGQGFRGGAVENFSRTIPAQVTLYRSGDAQDGAEKGESIAGDTSVYDALGGRYGRGAPANGGGGGNSHNAAGGGGANGNNGRPWSGQGVMSASVVGDSAWRLDPGYIANGNALTDSSGGGRGGYSAASLNQDALKVGPTNASWGGDLRAEVGGLGGRPLDNDVSSRLFLGGGGGAGDANDSAGSPGGNGGGLVYLISPTVAGSGEIQANGDSALNTLATHNDAPGGGGGGGTVVILSNSLSDITVQALGGQGGSQVITTAEAEGPGGGGGGGFIAVSGGTPLTFVNGGLSGTTSSLSLAEFPSNGATYGADGQLVTVPNLSQPWLACASLDLAIAITDGQTSTVPGATVTYTVTVTNMGLDTVTDALVSVQLPVNATGATWTCSGEAGATCQDASGTGGIATNVTVPVGGTVTFTFVVDVSPSATGTVDVTATVSESGPQQQNSNLANNTATDIDTIVTQEGPIGGTHRVVGNGCSSSGNSGLMGGAGMVLALVFLSCRSRPGRAVVRSRRLRSLVVLGAVGALTASGASWAQGTSAAIDVQQFRPAPGKADVLGLHSPGVQGDRNWRAGLYLNYAHEPLVVINPDNSALLQHLVRNQFGFDLMGAIGLGERFELGLVAPLKLQHGEFNELPTGNLAQSWKGGLGDLRLVPKVLLLERDTLRLGLAVPVVLPTGGASELQGQKGFGMQPRLAVDYAFKGGPRLLANVGLNVRSRQELANLSVGHELSYGVGAAIPFEVKEHPFTGLASLGGALGLGATGGANEEERPLELQAGLQTRVSKGIVATLGVGKGLTLGYGMPVFRVFSGFAYTVEQPPRLVAKDSDSDSLADGSDACPSEPEDKDGFQDEDGCPDPDNDSDGVADAGDLCPTEKETINGVEDTDGCPDEGESQVQVTPQKLVIKEKVYFATNKDVVLERSFPLLQQVALVLKANPQLKKVRIEGHTDDRADDAFNMDLSRRRAGNVLKYLVKEAGIDTNRLISEGFGETRPVDTTLTDAGRENNRRVEFVILDAGDTSTPK</sequence>
<keyword evidence="3" id="KW-0998">Cell outer membrane</keyword>
<feature type="signal peptide" evidence="6">
    <location>
        <begin position="1"/>
        <end position="22"/>
    </location>
</feature>
<feature type="compositionally biased region" description="Acidic residues" evidence="5">
    <location>
        <begin position="1038"/>
        <end position="1060"/>
    </location>
</feature>
<dbReference type="InterPro" id="IPR013783">
    <property type="entry name" value="Ig-like_fold"/>
</dbReference>
<feature type="domain" description="OmpA-like" evidence="7">
    <location>
        <begin position="1094"/>
        <end position="1213"/>
    </location>
</feature>
<dbReference type="NCBIfam" id="TIGR01451">
    <property type="entry name" value="B_ant_repeat"/>
    <property type="match status" value="1"/>
</dbReference>
<evidence type="ECO:0000256" key="4">
    <source>
        <dbReference type="PROSITE-ProRule" id="PRU00473"/>
    </source>
</evidence>
<evidence type="ECO:0000313" key="9">
    <source>
        <dbReference type="Proteomes" id="UP000028725"/>
    </source>
</evidence>
<dbReference type="Pfam" id="PF01345">
    <property type="entry name" value="DUF11"/>
    <property type="match status" value="1"/>
</dbReference>
<dbReference type="RefSeq" id="WP_157232258.1">
    <property type="nucleotide sequence ID" value="NZ_JMCB01000014.1"/>
</dbReference>
<dbReference type="EMBL" id="JMCB01000014">
    <property type="protein sequence ID" value="KFE64236.1"/>
    <property type="molecule type" value="Genomic_DNA"/>
</dbReference>
<feature type="region of interest" description="Disordered" evidence="5">
    <location>
        <begin position="1020"/>
        <end position="1093"/>
    </location>
</feature>
<dbReference type="InterPro" id="IPR047589">
    <property type="entry name" value="DUF11_rpt"/>
</dbReference>
<dbReference type="STRING" id="394096.DB31_2030"/>
<evidence type="ECO:0000256" key="3">
    <source>
        <dbReference type="ARBA" id="ARBA00023237"/>
    </source>
</evidence>
<feature type="region of interest" description="Disordered" evidence="5">
    <location>
        <begin position="260"/>
        <end position="289"/>
    </location>
</feature>
<dbReference type="PRINTS" id="PR01021">
    <property type="entry name" value="OMPADOMAIN"/>
</dbReference>
<dbReference type="PROSITE" id="PS51257">
    <property type="entry name" value="PROKAR_LIPOPROTEIN"/>
    <property type="match status" value="1"/>
</dbReference>
<gene>
    <name evidence="8" type="ORF">DB31_2030</name>
</gene>
<dbReference type="PROSITE" id="PS51123">
    <property type="entry name" value="OMPA_2"/>
    <property type="match status" value="1"/>
</dbReference>
<dbReference type="GO" id="GO:0009279">
    <property type="term" value="C:cell outer membrane"/>
    <property type="evidence" value="ECO:0007669"/>
    <property type="project" value="UniProtKB-SubCell"/>
</dbReference>